<dbReference type="RefSeq" id="WP_100389496.1">
    <property type="nucleotide sequence ID" value="NZ_BMZU01000002.1"/>
</dbReference>
<comment type="caution">
    <text evidence="2">The sequence shown here is derived from an EMBL/GenBank/DDBJ whole genome shotgun (WGS) entry which is preliminary data.</text>
</comment>
<feature type="transmembrane region" description="Helical" evidence="1">
    <location>
        <begin position="189"/>
        <end position="212"/>
    </location>
</feature>
<gene>
    <name evidence="2" type="ORF">CLV85_2024</name>
</gene>
<keyword evidence="1" id="KW-0472">Membrane</keyword>
<dbReference type="Proteomes" id="UP000231742">
    <property type="component" value="Unassembled WGS sequence"/>
</dbReference>
<dbReference type="AlphaFoldDB" id="A0A2M9D315"/>
<organism evidence="2 3">
    <name type="scientific">Salinibacterium amurskyense</name>
    <dbReference type="NCBI Taxonomy" id="205941"/>
    <lineage>
        <taxon>Bacteria</taxon>
        <taxon>Bacillati</taxon>
        <taxon>Actinomycetota</taxon>
        <taxon>Actinomycetes</taxon>
        <taxon>Micrococcales</taxon>
        <taxon>Microbacteriaceae</taxon>
        <taxon>Salinibacterium</taxon>
    </lineage>
</organism>
<sequence length="217" mass="23735">MSRNSTPYDLSARDPRQRITPPRSLFHRGVIAGLAFLGPVFGVLYIIVLPDGPWLAVVITQIVAILVAVGAIIAYFRIGIWFSPDAPIVSERGFFGRTVHFAKADAKYMLLAEVYTSDGLESRPTLAVMGADDRRLLRMRGQYWSPEHFDQVAAAFSVPTTRIPGTVSTGEVREDYPASLYFFERHPTAFIAVAIGATAATAAILMVALTYLRSLGA</sequence>
<dbReference type="OrthoDB" id="5116324at2"/>
<name>A0A2M9D315_9MICO</name>
<feature type="transmembrane region" description="Helical" evidence="1">
    <location>
        <begin position="54"/>
        <end position="76"/>
    </location>
</feature>
<protein>
    <submittedName>
        <fullName evidence="2">Uncharacterized protein</fullName>
    </submittedName>
</protein>
<evidence type="ECO:0000256" key="1">
    <source>
        <dbReference type="SAM" id="Phobius"/>
    </source>
</evidence>
<evidence type="ECO:0000313" key="3">
    <source>
        <dbReference type="Proteomes" id="UP000231742"/>
    </source>
</evidence>
<keyword evidence="1" id="KW-1133">Transmembrane helix</keyword>
<reference evidence="2 3" key="1">
    <citation type="submission" date="2017-11" db="EMBL/GenBank/DDBJ databases">
        <title>Genomic Encyclopedia of Archaeal and Bacterial Type Strains, Phase II (KMG-II): From Individual Species to Whole Genera.</title>
        <authorList>
            <person name="Goeker M."/>
        </authorList>
    </citation>
    <scope>NUCLEOTIDE SEQUENCE [LARGE SCALE GENOMIC DNA]</scope>
    <source>
        <strain evidence="2 3">DSM 16400</strain>
    </source>
</reference>
<evidence type="ECO:0000313" key="2">
    <source>
        <dbReference type="EMBL" id="PJJ78453.1"/>
    </source>
</evidence>
<feature type="transmembrane region" description="Helical" evidence="1">
    <location>
        <begin position="25"/>
        <end position="48"/>
    </location>
</feature>
<proteinExistence type="predicted"/>
<keyword evidence="3" id="KW-1185">Reference proteome</keyword>
<dbReference type="EMBL" id="PGFH01000002">
    <property type="protein sequence ID" value="PJJ78453.1"/>
    <property type="molecule type" value="Genomic_DNA"/>
</dbReference>
<accession>A0A2M9D315</accession>
<keyword evidence="1" id="KW-0812">Transmembrane</keyword>